<keyword evidence="2" id="KW-1185">Reference proteome</keyword>
<organism evidence="1 2">
    <name type="scientific">Sclerotinia sclerotiorum (strain ATCC 18683 / 1980 / Ss-1)</name>
    <name type="common">White mold</name>
    <name type="synonym">Whetzelinia sclerotiorum</name>
    <dbReference type="NCBI Taxonomy" id="665079"/>
    <lineage>
        <taxon>Eukaryota</taxon>
        <taxon>Fungi</taxon>
        <taxon>Dikarya</taxon>
        <taxon>Ascomycota</taxon>
        <taxon>Pezizomycotina</taxon>
        <taxon>Leotiomycetes</taxon>
        <taxon>Helotiales</taxon>
        <taxon>Sclerotiniaceae</taxon>
        <taxon>Sclerotinia</taxon>
    </lineage>
</organism>
<protein>
    <submittedName>
        <fullName evidence="1">Uncharacterized protein</fullName>
    </submittedName>
</protein>
<reference evidence="2" key="1">
    <citation type="journal article" date="2011" name="PLoS Genet.">
        <title>Genomic analysis of the necrotrophic fungal pathogens Sclerotinia sclerotiorum and Botrytis cinerea.</title>
        <authorList>
            <person name="Amselem J."/>
            <person name="Cuomo C.A."/>
            <person name="van Kan J.A."/>
            <person name="Viaud M."/>
            <person name="Benito E.P."/>
            <person name="Couloux A."/>
            <person name="Coutinho P.M."/>
            <person name="de Vries R.P."/>
            <person name="Dyer P.S."/>
            <person name="Fillinger S."/>
            <person name="Fournier E."/>
            <person name="Gout L."/>
            <person name="Hahn M."/>
            <person name="Kohn L."/>
            <person name="Lapalu N."/>
            <person name="Plummer K.M."/>
            <person name="Pradier J.M."/>
            <person name="Quevillon E."/>
            <person name="Sharon A."/>
            <person name="Simon A."/>
            <person name="ten Have A."/>
            <person name="Tudzynski B."/>
            <person name="Tudzynski P."/>
            <person name="Wincker P."/>
            <person name="Andrew M."/>
            <person name="Anthouard V."/>
            <person name="Beever R.E."/>
            <person name="Beffa R."/>
            <person name="Benoit I."/>
            <person name="Bouzid O."/>
            <person name="Brault B."/>
            <person name="Chen Z."/>
            <person name="Choquer M."/>
            <person name="Collemare J."/>
            <person name="Cotton P."/>
            <person name="Danchin E.G."/>
            <person name="Da Silva C."/>
            <person name="Gautier A."/>
            <person name="Giraud C."/>
            <person name="Giraud T."/>
            <person name="Gonzalez C."/>
            <person name="Grossetete S."/>
            <person name="Guldener U."/>
            <person name="Henrissat B."/>
            <person name="Howlett B.J."/>
            <person name="Kodira C."/>
            <person name="Kretschmer M."/>
            <person name="Lappartient A."/>
            <person name="Leroch M."/>
            <person name="Levis C."/>
            <person name="Mauceli E."/>
            <person name="Neuveglise C."/>
            <person name="Oeser B."/>
            <person name="Pearson M."/>
            <person name="Poulain J."/>
            <person name="Poussereau N."/>
            <person name="Quesneville H."/>
            <person name="Rascle C."/>
            <person name="Schumacher J."/>
            <person name="Segurens B."/>
            <person name="Sexton A."/>
            <person name="Silva E."/>
            <person name="Sirven C."/>
            <person name="Soanes D.M."/>
            <person name="Talbot N.J."/>
            <person name="Templeton M."/>
            <person name="Yandava C."/>
            <person name="Yarden O."/>
            <person name="Zeng Q."/>
            <person name="Rollins J.A."/>
            <person name="Lebrun M.H."/>
            <person name="Dickman M."/>
        </authorList>
    </citation>
    <scope>NUCLEOTIDE SEQUENCE [LARGE SCALE GENOMIC DNA]</scope>
    <source>
        <strain evidence="2">ATCC 18683 / 1980 / Ss-1</strain>
    </source>
</reference>
<dbReference type="RefSeq" id="XP_001590120.1">
    <property type="nucleotide sequence ID" value="XM_001590070.1"/>
</dbReference>
<sequence length="57" mass="6258">MLLVDRKKGNAVSPKAGDGLDGKCLAPYDAKTLARMGEKQNLEFHLLVIFLIFVIVV</sequence>
<dbReference type="InParanoid" id="A7EU77"/>
<dbReference type="Proteomes" id="UP000001312">
    <property type="component" value="Unassembled WGS sequence"/>
</dbReference>
<evidence type="ECO:0000313" key="1">
    <source>
        <dbReference type="EMBL" id="EDN93019.1"/>
    </source>
</evidence>
<accession>A7EU77</accession>
<dbReference type="KEGG" id="ssl:SS1G_08884"/>
<dbReference type="AlphaFoldDB" id="A7EU77"/>
<dbReference type="GeneID" id="5486338"/>
<proteinExistence type="predicted"/>
<evidence type="ECO:0000313" key="2">
    <source>
        <dbReference type="Proteomes" id="UP000001312"/>
    </source>
</evidence>
<gene>
    <name evidence="1" type="ORF">SS1G_08884</name>
</gene>
<dbReference type="EMBL" id="CH476632">
    <property type="protein sequence ID" value="EDN93019.1"/>
    <property type="molecule type" value="Genomic_DNA"/>
</dbReference>
<name>A7EU77_SCLS1</name>